<name>A0A9E6R636_9HYPH</name>
<dbReference type="InterPro" id="IPR029016">
    <property type="entry name" value="GAF-like_dom_sf"/>
</dbReference>
<dbReference type="PANTHER" id="PTHR44757">
    <property type="entry name" value="DIGUANYLATE CYCLASE DGCP"/>
    <property type="match status" value="1"/>
</dbReference>
<dbReference type="CDD" id="cd01948">
    <property type="entry name" value="EAL"/>
    <property type="match status" value="1"/>
</dbReference>
<dbReference type="Gene3D" id="3.20.20.450">
    <property type="entry name" value="EAL domain"/>
    <property type="match status" value="1"/>
</dbReference>
<protein>
    <submittedName>
        <fullName evidence="3">EAL domain-containing protein</fullName>
    </submittedName>
</protein>
<reference evidence="3" key="1">
    <citation type="submission" date="2021-08" db="EMBL/GenBank/DDBJ databases">
        <authorList>
            <person name="Zhang H."/>
            <person name="Xu M."/>
            <person name="Yu Z."/>
            <person name="Yang L."/>
            <person name="Cai Y."/>
        </authorList>
    </citation>
    <scope>NUCLEOTIDE SEQUENCE</scope>
    <source>
        <strain evidence="3">CHL1</strain>
    </source>
</reference>
<feature type="domain" description="GGDEF" evidence="2">
    <location>
        <begin position="74"/>
        <end position="239"/>
    </location>
</feature>
<gene>
    <name evidence="3" type="ORF">K6K41_16200</name>
</gene>
<evidence type="ECO:0000313" key="4">
    <source>
        <dbReference type="Proteomes" id="UP000825701"/>
    </source>
</evidence>
<dbReference type="InterPro" id="IPR052155">
    <property type="entry name" value="Biofilm_reg_signaling"/>
</dbReference>
<dbReference type="Proteomes" id="UP000825701">
    <property type="component" value="Chromosome"/>
</dbReference>
<dbReference type="InterPro" id="IPR043128">
    <property type="entry name" value="Rev_trsase/Diguanyl_cyclase"/>
</dbReference>
<feature type="domain" description="EAL" evidence="1">
    <location>
        <begin position="249"/>
        <end position="496"/>
    </location>
</feature>
<evidence type="ECO:0000259" key="1">
    <source>
        <dbReference type="SMART" id="SM00052"/>
    </source>
</evidence>
<dbReference type="Pfam" id="PF00990">
    <property type="entry name" value="GGDEF"/>
    <property type="match status" value="1"/>
</dbReference>
<dbReference type="SUPFAM" id="SSF55073">
    <property type="entry name" value="Nucleotide cyclase"/>
    <property type="match status" value="1"/>
</dbReference>
<dbReference type="SMART" id="SM00052">
    <property type="entry name" value="EAL"/>
    <property type="match status" value="1"/>
</dbReference>
<dbReference type="AlphaFoldDB" id="A0A9E6R636"/>
<dbReference type="NCBIfam" id="TIGR00254">
    <property type="entry name" value="GGDEF"/>
    <property type="match status" value="1"/>
</dbReference>
<dbReference type="SUPFAM" id="SSF141868">
    <property type="entry name" value="EAL domain-like"/>
    <property type="match status" value="1"/>
</dbReference>
<dbReference type="EMBL" id="CP081869">
    <property type="protein sequence ID" value="QZN98573.1"/>
    <property type="molecule type" value="Genomic_DNA"/>
</dbReference>
<dbReference type="KEGG" id="cmet:K6K41_16200"/>
<accession>A0A9E6R636</accession>
<proteinExistence type="predicted"/>
<dbReference type="CDD" id="cd01949">
    <property type="entry name" value="GGDEF"/>
    <property type="match status" value="1"/>
</dbReference>
<evidence type="ECO:0000259" key="2">
    <source>
        <dbReference type="SMART" id="SM00267"/>
    </source>
</evidence>
<dbReference type="InterPro" id="IPR003018">
    <property type="entry name" value="GAF"/>
</dbReference>
<keyword evidence="4" id="KW-1185">Reference proteome</keyword>
<dbReference type="Pfam" id="PF00563">
    <property type="entry name" value="EAL"/>
    <property type="match status" value="1"/>
</dbReference>
<dbReference type="Pfam" id="PF01590">
    <property type="entry name" value="GAF"/>
    <property type="match status" value="1"/>
</dbReference>
<dbReference type="InterPro" id="IPR001633">
    <property type="entry name" value="EAL_dom"/>
</dbReference>
<dbReference type="PANTHER" id="PTHR44757:SF2">
    <property type="entry name" value="BIOFILM ARCHITECTURE MAINTENANCE PROTEIN MBAA"/>
    <property type="match status" value="1"/>
</dbReference>
<dbReference type="Gene3D" id="3.30.450.40">
    <property type="match status" value="1"/>
</dbReference>
<evidence type="ECO:0000313" key="3">
    <source>
        <dbReference type="EMBL" id="QZN98573.1"/>
    </source>
</evidence>
<sequence>MTVVDIATDPLWERYRHLALPLGLQACWSCPILGTQGETLGTFAFYFRTRRGPNEDEEQVVETCVDLCAIAIERHEAEREIHRLAYFDTLTGLGNRASFDIALEALEGTGGAGLLLIDVDRLKIVNDTLGHAAGDDLLREIGRRIGETAPDGAYRISGDEFAVVLRGANVAEAMPWVADRLLEAMQPQALCGGRPHRLAVTVGGAVLGEDGATVESLRQKADIALYHAKDAHRGGFARFTEGLGDAAARRLQAIRDVREALDEDRVEAYFQPIARLDTGDFIGLEALCRVFGRDGARMAEAPFQLAMTDGVAATLLTERMLTQVARAIRSWLDDGVNFQHVGVNVSAGDFHVGALEKRISGVFERYGVPLRHVILEVTELVYLGKKDNLVGEAVKALRARGLLVALDDFGTGYASLTHLVTFPVDIIKIDKSFVADLGEGGPGAAIVGGLIDIARKLGMKIVAEGVETAEQARLLEALGCRLGQGFFYARPGDFDLTTKRLRERGQPLPDAAPARLTAG</sequence>
<dbReference type="InterPro" id="IPR029787">
    <property type="entry name" value="Nucleotide_cyclase"/>
</dbReference>
<dbReference type="SMART" id="SM00267">
    <property type="entry name" value="GGDEF"/>
    <property type="match status" value="1"/>
</dbReference>
<dbReference type="InterPro" id="IPR000160">
    <property type="entry name" value="GGDEF_dom"/>
</dbReference>
<dbReference type="SUPFAM" id="SSF55781">
    <property type="entry name" value="GAF domain-like"/>
    <property type="match status" value="1"/>
</dbReference>
<dbReference type="Gene3D" id="3.30.70.270">
    <property type="match status" value="1"/>
</dbReference>
<dbReference type="InterPro" id="IPR035919">
    <property type="entry name" value="EAL_sf"/>
</dbReference>
<organism evidence="3 4">
    <name type="scientific">Chenggangzhangella methanolivorans</name>
    <dbReference type="NCBI Taxonomy" id="1437009"/>
    <lineage>
        <taxon>Bacteria</taxon>
        <taxon>Pseudomonadati</taxon>
        <taxon>Pseudomonadota</taxon>
        <taxon>Alphaproteobacteria</taxon>
        <taxon>Hyphomicrobiales</taxon>
        <taxon>Methylopilaceae</taxon>
        <taxon>Chenggangzhangella</taxon>
    </lineage>
</organism>